<dbReference type="PANTHER" id="PTHR35902:SF3">
    <property type="entry name" value="NPCBM-ASSOCIATED, NEW3 DOMAIN OF ALPHA-GALACTOSIDASE"/>
    <property type="match status" value="1"/>
</dbReference>
<organism evidence="1 2">
    <name type="scientific">candidate division WOR-3 bacterium</name>
    <dbReference type="NCBI Taxonomy" id="2052148"/>
    <lineage>
        <taxon>Bacteria</taxon>
        <taxon>Bacteria division WOR-3</taxon>
    </lineage>
</organism>
<dbReference type="AlphaFoldDB" id="A0A9D5QCC5"/>
<dbReference type="Proteomes" id="UP000630660">
    <property type="component" value="Unassembled WGS sequence"/>
</dbReference>
<evidence type="ECO:0000313" key="1">
    <source>
        <dbReference type="EMBL" id="MBD3363866.1"/>
    </source>
</evidence>
<name>A0A9D5QCC5_UNCW3</name>
<evidence type="ECO:0000313" key="2">
    <source>
        <dbReference type="Proteomes" id="UP000630660"/>
    </source>
</evidence>
<evidence type="ECO:0008006" key="3">
    <source>
        <dbReference type="Google" id="ProtNLM"/>
    </source>
</evidence>
<dbReference type="PROSITE" id="PS00018">
    <property type="entry name" value="EF_HAND_1"/>
    <property type="match status" value="1"/>
</dbReference>
<proteinExistence type="predicted"/>
<dbReference type="Gene3D" id="3.40.50.1460">
    <property type="match status" value="1"/>
</dbReference>
<gene>
    <name evidence="1" type="ORF">GF359_01480</name>
</gene>
<protein>
    <recommendedName>
        <fullName evidence="3">Caspase family protein</fullName>
    </recommendedName>
</protein>
<reference evidence="1" key="1">
    <citation type="submission" date="2019-11" db="EMBL/GenBank/DDBJ databases">
        <title>Microbial mats filling the niche in hypersaline microbial mats.</title>
        <authorList>
            <person name="Wong H.L."/>
            <person name="Macleod F.I."/>
            <person name="White R.A. III"/>
            <person name="Burns B.P."/>
        </authorList>
    </citation>
    <scope>NUCLEOTIDE SEQUENCE</scope>
    <source>
        <strain evidence="1">Bin_327</strain>
    </source>
</reference>
<feature type="non-terminal residue" evidence="1">
    <location>
        <position position="1"/>
    </location>
</feature>
<dbReference type="PANTHER" id="PTHR35902">
    <property type="entry name" value="S-LAYER DOMAIN-LIKE PROTEIN-RELATED"/>
    <property type="match status" value="1"/>
</dbReference>
<comment type="caution">
    <text evidence="1">The sequence shown here is derived from an EMBL/GenBank/DDBJ whole genome shotgun (WGS) entry which is preliminary data.</text>
</comment>
<dbReference type="InterPro" id="IPR013783">
    <property type="entry name" value="Ig-like_fold"/>
</dbReference>
<dbReference type="Gene3D" id="2.60.40.10">
    <property type="entry name" value="Immunoglobulins"/>
    <property type="match status" value="1"/>
</dbReference>
<dbReference type="InterPro" id="IPR029030">
    <property type="entry name" value="Caspase-like_dom_sf"/>
</dbReference>
<sequence>SSNVTISGYGRFDDDVQTSLSISTRQALPPRLIVDVELFDDNNDGTFDLGEQIGFNVTVTNQGRGEAYRVGVEVSGLGGSLRDSRSLGTIAPGASKNARIKFQMPKSHRQGEEKFKITLSEAGGNAPAPQFETAFVGSRAAVALNAWVEVDDDDRGVSQGDGDGAIEKGETVELHVHATNNGSAVARDVRAVLSSDQLGISLITHAAGLGDLQAGDSKEATLVFTVKQDFRGKDLDFDLKLMEESGTFPSNTDLAYVLGMPAGGGPPGGGGTRRNAYALVVGISRYQDYETNTSLSLLRYAEDDAREIHRLLTDPDIGGIPKENAFLLVGSQATTNEIRGKLVSLEQKLKPGDYLYVFLSGHGFPGKDASDRRRPYFLPYDAITTNANSMSQTSLSMHDIKSTMNLSQAEGVAVWVNACFFAHPEGTAPVVMTEYKVEGLEPNRSLVSASQSDQSAYEVEELRHSIFAYHLAEALRGEADSDDDGWVETEEIYDYLEQKVEASAWKYQQTNQNPTQWGQGEFRVTKVEE</sequence>
<accession>A0A9D5QCC5</accession>
<dbReference type="SUPFAM" id="SSF52129">
    <property type="entry name" value="Caspase-like"/>
    <property type="match status" value="1"/>
</dbReference>
<dbReference type="InterPro" id="IPR018247">
    <property type="entry name" value="EF_Hand_1_Ca_BS"/>
</dbReference>
<dbReference type="EMBL" id="WJKJ01000044">
    <property type="protein sequence ID" value="MBD3363866.1"/>
    <property type="molecule type" value="Genomic_DNA"/>
</dbReference>